<proteinExistence type="predicted"/>
<dbReference type="EMBL" id="JAVDRL010000001">
    <property type="protein sequence ID" value="MDR6529566.1"/>
    <property type="molecule type" value="Genomic_DNA"/>
</dbReference>
<accession>A0ABU1MTT3</accession>
<gene>
    <name evidence="1" type="ORF">J2800_000281</name>
</gene>
<comment type="caution">
    <text evidence="1">The sequence shown here is derived from an EMBL/GenBank/DDBJ whole genome shotgun (WGS) entry which is preliminary data.</text>
</comment>
<organism evidence="1 2">
    <name type="scientific">Caulobacter rhizosphaerae</name>
    <dbReference type="NCBI Taxonomy" id="2010972"/>
    <lineage>
        <taxon>Bacteria</taxon>
        <taxon>Pseudomonadati</taxon>
        <taxon>Pseudomonadota</taxon>
        <taxon>Alphaproteobacteria</taxon>
        <taxon>Caulobacterales</taxon>
        <taxon>Caulobacteraceae</taxon>
        <taxon>Caulobacter</taxon>
    </lineage>
</organism>
<reference evidence="1 2" key="1">
    <citation type="submission" date="2023-07" db="EMBL/GenBank/DDBJ databases">
        <title>Sorghum-associated microbial communities from plants grown in Nebraska, USA.</title>
        <authorList>
            <person name="Schachtman D."/>
        </authorList>
    </citation>
    <scope>NUCLEOTIDE SEQUENCE [LARGE SCALE GENOMIC DNA]</scope>
    <source>
        <strain evidence="1 2">DS2154</strain>
    </source>
</reference>
<evidence type="ECO:0000313" key="2">
    <source>
        <dbReference type="Proteomes" id="UP001262754"/>
    </source>
</evidence>
<name>A0ABU1MTT3_9CAUL</name>
<protein>
    <submittedName>
        <fullName evidence="1">Uncharacterized protein</fullName>
    </submittedName>
</protein>
<dbReference type="RefSeq" id="WP_310028530.1">
    <property type="nucleotide sequence ID" value="NZ_JAVDRL010000001.1"/>
</dbReference>
<dbReference type="Proteomes" id="UP001262754">
    <property type="component" value="Unassembled WGS sequence"/>
</dbReference>
<sequence length="102" mass="11112">MNHAVLIDDMRRATGRILDALVPIRVRACRDGVVVEAPAGVATPLRRPVEARITWARLNEARAPVLRPLIEELIAALRNGGPLPAGFTPPTISKSRGARRLH</sequence>
<evidence type="ECO:0000313" key="1">
    <source>
        <dbReference type="EMBL" id="MDR6529566.1"/>
    </source>
</evidence>
<keyword evidence="2" id="KW-1185">Reference proteome</keyword>